<evidence type="ECO:0000256" key="3">
    <source>
        <dbReference type="ARBA" id="ARBA00023274"/>
    </source>
</evidence>
<reference evidence="4" key="1">
    <citation type="journal article" date="2023" name="Science">
        <title>Genome structures resolve the early diversification of teleost fishes.</title>
        <authorList>
            <person name="Parey E."/>
            <person name="Louis A."/>
            <person name="Montfort J."/>
            <person name="Bouchez O."/>
            <person name="Roques C."/>
            <person name="Iampietro C."/>
            <person name="Lluch J."/>
            <person name="Castinel A."/>
            <person name="Donnadieu C."/>
            <person name="Desvignes T."/>
            <person name="Floi Bucao C."/>
            <person name="Jouanno E."/>
            <person name="Wen M."/>
            <person name="Mejri S."/>
            <person name="Dirks R."/>
            <person name="Jansen H."/>
            <person name="Henkel C."/>
            <person name="Chen W.J."/>
            <person name="Zahm M."/>
            <person name="Cabau C."/>
            <person name="Klopp C."/>
            <person name="Thompson A.W."/>
            <person name="Robinson-Rechavi M."/>
            <person name="Braasch I."/>
            <person name="Lecointre G."/>
            <person name="Bobe J."/>
            <person name="Postlethwait J.H."/>
            <person name="Berthelot C."/>
            <person name="Roest Crollius H."/>
            <person name="Guiguen Y."/>
        </authorList>
    </citation>
    <scope>NUCLEOTIDE SEQUENCE</scope>
    <source>
        <strain evidence="4">WJC10195</strain>
    </source>
</reference>
<dbReference type="EMBL" id="JAINUF010000010">
    <property type="protein sequence ID" value="KAJ8348104.1"/>
    <property type="molecule type" value="Genomic_DNA"/>
</dbReference>
<keyword evidence="3" id="KW-0687">Ribonucleoprotein</keyword>
<proteinExistence type="inferred from homology"/>
<gene>
    <name evidence="4" type="ORF">SKAU_G00266930</name>
</gene>
<accession>A0A9Q1IQ82</accession>
<sequence length="206" mass="23128">MLGPAGIQEKVCHLIERVQREKANDTTVHVVIHPSKVVLTRLKLDKDRKKNLESKAKSRQDGKETRPRDYCYYACVNCCLLLPFLADRVSCTAEPFVWTCTEKRHYSVPAVPLALESAFTCLKACTTRPPVQNKAWLTAVAMEGTFQLIHIDDHAAVKGSQCFARRAPRRGENSGRRCVSARCACRQDVMSFPAAERSCLRCSGCR</sequence>
<evidence type="ECO:0000313" key="5">
    <source>
        <dbReference type="Proteomes" id="UP001152622"/>
    </source>
</evidence>
<dbReference type="AlphaFoldDB" id="A0A9Q1IQ82"/>
<dbReference type="OrthoDB" id="1688503at2759"/>
<keyword evidence="2" id="KW-0689">Ribosomal protein</keyword>
<evidence type="ECO:0000313" key="4">
    <source>
        <dbReference type="EMBL" id="KAJ8348104.1"/>
    </source>
</evidence>
<dbReference type="GO" id="GO:0006412">
    <property type="term" value="P:translation"/>
    <property type="evidence" value="ECO:0007669"/>
    <property type="project" value="InterPro"/>
</dbReference>
<evidence type="ECO:0000256" key="2">
    <source>
        <dbReference type="ARBA" id="ARBA00022980"/>
    </source>
</evidence>
<dbReference type="Pfam" id="PF16906">
    <property type="entry name" value="Ribosomal_L26"/>
    <property type="match status" value="1"/>
</dbReference>
<dbReference type="InterPro" id="IPR005756">
    <property type="entry name" value="Ribosomal_uL24_euk/arc"/>
</dbReference>
<evidence type="ECO:0000256" key="1">
    <source>
        <dbReference type="ARBA" id="ARBA00010618"/>
    </source>
</evidence>
<comment type="caution">
    <text evidence="4">The sequence shown here is derived from an EMBL/GenBank/DDBJ whole genome shotgun (WGS) entry which is preliminary data.</text>
</comment>
<dbReference type="Gene3D" id="2.30.30.30">
    <property type="match status" value="1"/>
</dbReference>
<dbReference type="InterPro" id="IPR014722">
    <property type="entry name" value="Rib_uL2_dom2"/>
</dbReference>
<comment type="similarity">
    <text evidence="1">Belongs to the universal ribosomal protein uL24 family.</text>
</comment>
<dbReference type="Proteomes" id="UP001152622">
    <property type="component" value="Chromosome 10"/>
</dbReference>
<keyword evidence="5" id="KW-1185">Reference proteome</keyword>
<protein>
    <submittedName>
        <fullName evidence="4">Uncharacterized protein</fullName>
    </submittedName>
</protein>
<dbReference type="GO" id="GO:0003735">
    <property type="term" value="F:structural constituent of ribosome"/>
    <property type="evidence" value="ECO:0007669"/>
    <property type="project" value="InterPro"/>
</dbReference>
<dbReference type="PANTHER" id="PTHR11143">
    <property type="entry name" value="60S RIBOSOMAL PROTEIN L26 FAMILY MEMBER"/>
    <property type="match status" value="1"/>
</dbReference>
<dbReference type="GO" id="GO:0015934">
    <property type="term" value="C:large ribosomal subunit"/>
    <property type="evidence" value="ECO:0007669"/>
    <property type="project" value="InterPro"/>
</dbReference>
<name>A0A9Q1IQ82_SYNKA</name>
<organism evidence="4 5">
    <name type="scientific">Synaphobranchus kaupii</name>
    <name type="common">Kaup's arrowtooth eel</name>
    <dbReference type="NCBI Taxonomy" id="118154"/>
    <lineage>
        <taxon>Eukaryota</taxon>
        <taxon>Metazoa</taxon>
        <taxon>Chordata</taxon>
        <taxon>Craniata</taxon>
        <taxon>Vertebrata</taxon>
        <taxon>Euteleostomi</taxon>
        <taxon>Actinopterygii</taxon>
        <taxon>Neopterygii</taxon>
        <taxon>Teleostei</taxon>
        <taxon>Anguilliformes</taxon>
        <taxon>Synaphobranchidae</taxon>
        <taxon>Synaphobranchus</taxon>
    </lineage>
</organism>